<evidence type="ECO:0000313" key="3">
    <source>
        <dbReference type="Proteomes" id="UP000035579"/>
    </source>
</evidence>
<protein>
    <submittedName>
        <fullName evidence="2">Uncharacterized protein</fullName>
    </submittedName>
</protein>
<keyword evidence="1" id="KW-1133">Transmembrane helix</keyword>
<evidence type="ECO:0000313" key="2">
    <source>
        <dbReference type="EMBL" id="AKJ01274.1"/>
    </source>
</evidence>
<evidence type="ECO:0000256" key="1">
    <source>
        <dbReference type="SAM" id="Phobius"/>
    </source>
</evidence>
<dbReference type="EMBL" id="CP011509">
    <property type="protein sequence ID" value="AKJ01274.1"/>
    <property type="molecule type" value="Genomic_DNA"/>
</dbReference>
<proteinExistence type="predicted"/>
<dbReference type="KEGG" id="age:AA314_02900"/>
<name>A0AAC8Q5C5_9BACT</name>
<gene>
    <name evidence="2" type="ORF">AA314_02900</name>
</gene>
<dbReference type="Proteomes" id="UP000035579">
    <property type="component" value="Chromosome"/>
</dbReference>
<feature type="transmembrane region" description="Helical" evidence="1">
    <location>
        <begin position="152"/>
        <end position="170"/>
    </location>
</feature>
<organism evidence="2 3">
    <name type="scientific">Archangium gephyra</name>
    <dbReference type="NCBI Taxonomy" id="48"/>
    <lineage>
        <taxon>Bacteria</taxon>
        <taxon>Pseudomonadati</taxon>
        <taxon>Myxococcota</taxon>
        <taxon>Myxococcia</taxon>
        <taxon>Myxococcales</taxon>
        <taxon>Cystobacterineae</taxon>
        <taxon>Archangiaceae</taxon>
        <taxon>Archangium</taxon>
    </lineage>
</organism>
<sequence>MPALTVGQEADGYRGNQLIWQAMEHSVLSPHSGSDSRSSIHVRRGDLKRNARLKLTFALFRFCLYGMVGLSSEIFFYNLVRIARHVPLLEVLFRFQWRVDDRLPLNDIWDTPIVAAYGQCSLWMFLIYGVACFFFVEAIYRRTFRQHTLLRAVLYGHAILVFEGLSGVFLEKLTGYRIWYYADSGAILWEMTSLYILPIWMVTGLIAEFIYRELMDPDLVAALESPLPATPEETEASLQLMQ</sequence>
<feature type="transmembrane region" description="Helical" evidence="1">
    <location>
        <begin position="122"/>
        <end position="140"/>
    </location>
</feature>
<feature type="transmembrane region" description="Helical" evidence="1">
    <location>
        <begin position="58"/>
        <end position="80"/>
    </location>
</feature>
<reference evidence="2 3" key="1">
    <citation type="submission" date="2015-05" db="EMBL/GenBank/DDBJ databases">
        <title>Genome assembly of Archangium gephyra DSM 2261.</title>
        <authorList>
            <person name="Sharma G."/>
            <person name="Subramanian S."/>
        </authorList>
    </citation>
    <scope>NUCLEOTIDE SEQUENCE [LARGE SCALE GENOMIC DNA]</scope>
    <source>
        <strain evidence="2 3">DSM 2261</strain>
    </source>
</reference>
<feature type="transmembrane region" description="Helical" evidence="1">
    <location>
        <begin position="186"/>
        <end position="207"/>
    </location>
</feature>
<accession>A0AAC8Q5C5</accession>
<dbReference type="AlphaFoldDB" id="A0AAC8Q5C5"/>
<keyword evidence="1" id="KW-0812">Transmembrane</keyword>
<keyword evidence="1" id="KW-0472">Membrane</keyword>